<sequence length="154" mass="17452">MGEIIHIDAWGAGPFVIEHLGKTFRFEDSDRFGPIRLKKDGEPAENQFFAEKSPFWYAWEKWVGQGRRLSDDGVTCVWSHDPQWENAMNSMSEWIEHDGRGMPVGPFAKVEVRMRSGDETTGFPDDAPIKKACALPWAHSGSLSDIIAYRVVKP</sequence>
<dbReference type="AlphaFoldDB" id="A0A6H1ZBT8"/>
<reference evidence="1" key="1">
    <citation type="submission" date="2020-03" db="EMBL/GenBank/DDBJ databases">
        <title>The deep terrestrial virosphere.</title>
        <authorList>
            <person name="Holmfeldt K."/>
            <person name="Nilsson E."/>
            <person name="Simone D."/>
            <person name="Lopez-Fernandez M."/>
            <person name="Wu X."/>
            <person name="de Brujin I."/>
            <person name="Lundin D."/>
            <person name="Andersson A."/>
            <person name="Bertilsson S."/>
            <person name="Dopson M."/>
        </authorList>
    </citation>
    <scope>NUCLEOTIDE SEQUENCE</scope>
    <source>
        <strain evidence="3">MM171A00166</strain>
        <strain evidence="5">MM415A00140</strain>
        <strain evidence="2">MM415B00227</strain>
        <strain evidence="1">TM448A00134</strain>
        <strain evidence="4">TM448B00166</strain>
    </source>
</reference>
<organism evidence="1">
    <name type="scientific">viral metagenome</name>
    <dbReference type="NCBI Taxonomy" id="1070528"/>
    <lineage>
        <taxon>unclassified sequences</taxon>
        <taxon>metagenomes</taxon>
        <taxon>organismal metagenomes</taxon>
    </lineage>
</organism>
<evidence type="ECO:0000313" key="1">
    <source>
        <dbReference type="EMBL" id="QJA44735.1"/>
    </source>
</evidence>
<dbReference type="EMBL" id="MT145197">
    <property type="protein sequence ID" value="QJI05278.1"/>
    <property type="molecule type" value="Genomic_DNA"/>
</dbReference>
<dbReference type="EMBL" id="MT144594">
    <property type="protein sequence ID" value="QJH93988.1"/>
    <property type="molecule type" value="Genomic_DNA"/>
</dbReference>
<name>A0A6H1ZBT8_9ZZZZ</name>
<gene>
    <name evidence="3" type="ORF">MM171A00166_0005</name>
    <name evidence="5" type="ORF">MM415A00140_0028</name>
    <name evidence="2" type="ORF">MM415B00227_0048</name>
    <name evidence="1" type="ORF">TM448A00134_0069</name>
    <name evidence="4" type="ORF">TM448B00166_0032</name>
</gene>
<dbReference type="EMBL" id="MT143979">
    <property type="protein sequence ID" value="QJA44735.1"/>
    <property type="molecule type" value="Genomic_DNA"/>
</dbReference>
<protein>
    <submittedName>
        <fullName evidence="1">Uncharacterized protein</fullName>
    </submittedName>
</protein>
<accession>A0A6H1ZBT8</accession>
<evidence type="ECO:0000313" key="2">
    <source>
        <dbReference type="EMBL" id="QJA67386.1"/>
    </source>
</evidence>
<dbReference type="EMBL" id="MT143701">
    <property type="protein sequence ID" value="QJB00762.1"/>
    <property type="molecule type" value="Genomic_DNA"/>
</dbReference>
<evidence type="ECO:0000313" key="4">
    <source>
        <dbReference type="EMBL" id="QJH93988.1"/>
    </source>
</evidence>
<proteinExistence type="predicted"/>
<evidence type="ECO:0000313" key="5">
    <source>
        <dbReference type="EMBL" id="QJI05278.1"/>
    </source>
</evidence>
<evidence type="ECO:0000313" key="3">
    <source>
        <dbReference type="EMBL" id="QJB00762.1"/>
    </source>
</evidence>
<dbReference type="EMBL" id="MT141570">
    <property type="protein sequence ID" value="QJA67386.1"/>
    <property type="molecule type" value="Genomic_DNA"/>
</dbReference>